<protein>
    <recommendedName>
        <fullName evidence="5">biotin--[biotin carboxyl-carrier protein] ligase</fullName>
        <ecNumber evidence="5">6.3.4.15</ecNumber>
    </recommendedName>
</protein>
<evidence type="ECO:0000259" key="7">
    <source>
        <dbReference type="PROSITE" id="PS51733"/>
    </source>
</evidence>
<evidence type="ECO:0000256" key="1">
    <source>
        <dbReference type="ARBA" id="ARBA00022598"/>
    </source>
</evidence>
<dbReference type="InterPro" id="IPR004143">
    <property type="entry name" value="BPL_LPL_catalytic"/>
</dbReference>
<dbReference type="InterPro" id="IPR008988">
    <property type="entry name" value="Transcriptional_repressor_C"/>
</dbReference>
<dbReference type="InterPro" id="IPR003142">
    <property type="entry name" value="BPL_C"/>
</dbReference>
<organism evidence="8 9">
    <name type="scientific">Glaesserella parasuis ZJ0906</name>
    <dbReference type="NCBI Taxonomy" id="1322346"/>
    <lineage>
        <taxon>Bacteria</taxon>
        <taxon>Pseudomonadati</taxon>
        <taxon>Pseudomonadota</taxon>
        <taxon>Gammaproteobacteria</taxon>
        <taxon>Pasteurellales</taxon>
        <taxon>Pasteurellaceae</taxon>
        <taxon>Glaesserella</taxon>
    </lineage>
</organism>
<dbReference type="PANTHER" id="PTHR12835">
    <property type="entry name" value="BIOTIN PROTEIN LIGASE"/>
    <property type="match status" value="1"/>
</dbReference>
<keyword evidence="1" id="KW-0436">Ligase</keyword>
<dbReference type="Pfam" id="PF02237">
    <property type="entry name" value="BPL_C"/>
    <property type="match status" value="1"/>
</dbReference>
<dbReference type="KEGG" id="hpaz:K756_00155"/>
<dbReference type="NCBIfam" id="TIGR00121">
    <property type="entry name" value="birA_ligase"/>
    <property type="match status" value="1"/>
</dbReference>
<dbReference type="SUPFAM" id="SSF50037">
    <property type="entry name" value="C-terminal domain of transcriptional repressors"/>
    <property type="match status" value="1"/>
</dbReference>
<dbReference type="GO" id="GO:0004077">
    <property type="term" value="F:biotin--[biotin carboxyl-carrier protein] ligase activity"/>
    <property type="evidence" value="ECO:0007669"/>
    <property type="project" value="UniProtKB-EC"/>
</dbReference>
<dbReference type="PANTHER" id="PTHR12835:SF5">
    <property type="entry name" value="BIOTIN--PROTEIN LIGASE"/>
    <property type="match status" value="1"/>
</dbReference>
<dbReference type="CDD" id="cd16442">
    <property type="entry name" value="BPL"/>
    <property type="match status" value="1"/>
</dbReference>
<dbReference type="Gene3D" id="2.30.30.100">
    <property type="match status" value="1"/>
</dbReference>
<evidence type="ECO:0000256" key="2">
    <source>
        <dbReference type="ARBA" id="ARBA00022741"/>
    </source>
</evidence>
<keyword evidence="3" id="KW-0067">ATP-binding</keyword>
<dbReference type="InterPro" id="IPR045864">
    <property type="entry name" value="aa-tRNA-synth_II/BPL/LPL"/>
</dbReference>
<dbReference type="EMBL" id="CP005384">
    <property type="protein sequence ID" value="AGO15321.1"/>
    <property type="molecule type" value="Genomic_DNA"/>
</dbReference>
<dbReference type="InterPro" id="IPR004408">
    <property type="entry name" value="Biotin_CoA_COase_ligase"/>
</dbReference>
<evidence type="ECO:0000256" key="3">
    <source>
        <dbReference type="ARBA" id="ARBA00022840"/>
    </source>
</evidence>
<evidence type="ECO:0000256" key="4">
    <source>
        <dbReference type="ARBA" id="ARBA00023267"/>
    </source>
</evidence>
<proteinExistence type="predicted"/>
<keyword evidence="2" id="KW-0547">Nucleotide-binding</keyword>
<dbReference type="PROSITE" id="PS51733">
    <property type="entry name" value="BPL_LPL_CATALYTIC"/>
    <property type="match status" value="1"/>
</dbReference>
<evidence type="ECO:0000256" key="5">
    <source>
        <dbReference type="ARBA" id="ARBA00024227"/>
    </source>
</evidence>
<comment type="catalytic activity">
    <reaction evidence="6">
        <text>biotin + L-lysyl-[protein] + ATP = N(6)-biotinyl-L-lysyl-[protein] + AMP + diphosphate + H(+)</text>
        <dbReference type="Rhea" id="RHEA:11756"/>
        <dbReference type="Rhea" id="RHEA-COMP:9752"/>
        <dbReference type="Rhea" id="RHEA-COMP:10505"/>
        <dbReference type="ChEBI" id="CHEBI:15378"/>
        <dbReference type="ChEBI" id="CHEBI:29969"/>
        <dbReference type="ChEBI" id="CHEBI:30616"/>
        <dbReference type="ChEBI" id="CHEBI:33019"/>
        <dbReference type="ChEBI" id="CHEBI:57586"/>
        <dbReference type="ChEBI" id="CHEBI:83144"/>
        <dbReference type="ChEBI" id="CHEBI:456215"/>
        <dbReference type="EC" id="6.3.4.15"/>
    </reaction>
</comment>
<dbReference type="SUPFAM" id="SSF55681">
    <property type="entry name" value="Class II aaRS and biotin synthetases"/>
    <property type="match status" value="1"/>
</dbReference>
<reference evidence="8 9" key="1">
    <citation type="journal article" date="2013" name="PLoS ONE">
        <title>Complete Genome Analysis of a Haemophilus parasuis Serovar 12 Strain from China.</title>
        <authorList>
            <person name="Li Y."/>
            <person name="Kwok A.H."/>
            <person name="Jiang J."/>
            <person name="Zou Y."/>
            <person name="Zheng F."/>
            <person name="Chen P."/>
            <person name="Hou C."/>
            <person name="Leung F.C."/>
            <person name="Jiang P."/>
        </authorList>
    </citation>
    <scope>NUCLEOTIDE SEQUENCE [LARGE SCALE GENOMIC DNA]</scope>
    <source>
        <strain evidence="8 9">ZJ0906</strain>
    </source>
</reference>
<evidence type="ECO:0000256" key="6">
    <source>
        <dbReference type="ARBA" id="ARBA00047846"/>
    </source>
</evidence>
<dbReference type="Gene3D" id="3.30.930.10">
    <property type="entry name" value="Bira Bifunctional Protein, Domain 2"/>
    <property type="match status" value="1"/>
</dbReference>
<dbReference type="Pfam" id="PF03099">
    <property type="entry name" value="BPL_LplA_LipB"/>
    <property type="match status" value="1"/>
</dbReference>
<keyword evidence="4" id="KW-0092">Biotin</keyword>
<dbReference type="EC" id="6.3.4.15" evidence="5"/>
<evidence type="ECO:0000313" key="8">
    <source>
        <dbReference type="EMBL" id="AGO15321.1"/>
    </source>
</evidence>
<gene>
    <name evidence="8" type="ORF">K756_00155</name>
</gene>
<dbReference type="Proteomes" id="UP000014672">
    <property type="component" value="Chromosome"/>
</dbReference>
<evidence type="ECO:0000313" key="9">
    <source>
        <dbReference type="Proteomes" id="UP000014672"/>
    </source>
</evidence>
<accession>A0A806J953</accession>
<name>A0A806J953_GLAPU</name>
<sequence>MGFDQHLITSALTQGQTLVFKEIDSTNEYLLTHYKTLPSGSLCVAESQTAGRGRRGRQWYSPESQNVYFSMLWHYPSLDIPQLSSLSLVVSVLIAETFQTLNVPHIQIKWPNDIYYQGKKMGGILIESRVDKTGIYLVIGIGLNLGMNTVDKNVVTQAWSDLSEHQIDRSQLVAELAKHLQNALVTYPQTTFEPYAERWQQFDIFRHQAVRLITENEEIHGISLGINEEGELILQQGEIIRRFATGEMSLRGN</sequence>
<feature type="domain" description="BPL/LPL catalytic" evidence="7">
    <location>
        <begin position="12"/>
        <end position="188"/>
    </location>
</feature>
<dbReference type="AlphaFoldDB" id="A0A806J953"/>
<dbReference type="GO" id="GO:0005524">
    <property type="term" value="F:ATP binding"/>
    <property type="evidence" value="ECO:0007669"/>
    <property type="project" value="UniProtKB-KW"/>
</dbReference>
<dbReference type="GO" id="GO:0005737">
    <property type="term" value="C:cytoplasm"/>
    <property type="evidence" value="ECO:0007669"/>
    <property type="project" value="TreeGrafter"/>
</dbReference>